<dbReference type="InterPro" id="IPR005467">
    <property type="entry name" value="His_kinase_dom"/>
</dbReference>
<evidence type="ECO:0000256" key="6">
    <source>
        <dbReference type="ARBA" id="ARBA00022777"/>
    </source>
</evidence>
<dbReference type="PROSITE" id="PS50109">
    <property type="entry name" value="HIS_KIN"/>
    <property type="match status" value="1"/>
</dbReference>
<evidence type="ECO:0000256" key="5">
    <source>
        <dbReference type="ARBA" id="ARBA00022679"/>
    </source>
</evidence>
<dbReference type="SMART" id="SM00387">
    <property type="entry name" value="HATPase_c"/>
    <property type="match status" value="1"/>
</dbReference>
<dbReference type="Proteomes" id="UP001524318">
    <property type="component" value="Unassembled WGS sequence"/>
</dbReference>
<proteinExistence type="predicted"/>
<sequence length="329" mass="35359">MVLETVNVGVWALDTGGGDILTNRRLRADRTMAQRMPGVNPFVVGPAQATQTLSAGPAELALSGDSFTNKLIRVGTGDQQQRFSATAKPFHDNEGRQKGSVLAFTDVTALVSALEARDKFVATVSHELRTPLTSILGYLELLRDEPDAEYLGVIERNAQRLLTLINDLLLVASEDLEIRRRPANLSQLVEKATRSAEHEASAKGIILNDHIQGDLEAEVDPEQFTRAITQLLSNAIKFSPEGSEVLIALRGQNGGFICSISDQGIGMTEEEQEQAFTKFFRSDHAMKTAVPGAGLGLSISKAIIEAHGGQIRLKSKPGSGTTVTVSVSS</sequence>
<dbReference type="CDD" id="cd00082">
    <property type="entry name" value="HisKA"/>
    <property type="match status" value="1"/>
</dbReference>
<comment type="catalytic activity">
    <reaction evidence="1">
        <text>ATP + protein L-histidine = ADP + protein N-phospho-L-histidine.</text>
        <dbReference type="EC" id="2.7.13.3"/>
    </reaction>
</comment>
<feature type="domain" description="Histidine kinase" evidence="8">
    <location>
        <begin position="123"/>
        <end position="329"/>
    </location>
</feature>
<keyword evidence="7" id="KW-0902">Two-component regulatory system</keyword>
<evidence type="ECO:0000259" key="8">
    <source>
        <dbReference type="PROSITE" id="PS50109"/>
    </source>
</evidence>
<evidence type="ECO:0000256" key="3">
    <source>
        <dbReference type="ARBA" id="ARBA00012438"/>
    </source>
</evidence>
<name>A0ABT1LXM6_9MICC</name>
<keyword evidence="6 9" id="KW-0418">Kinase</keyword>
<protein>
    <recommendedName>
        <fullName evidence="3">histidine kinase</fullName>
        <ecNumber evidence="3">2.7.13.3</ecNumber>
    </recommendedName>
</protein>
<dbReference type="SUPFAM" id="SSF47384">
    <property type="entry name" value="Homodimeric domain of signal transducing histidine kinase"/>
    <property type="match status" value="1"/>
</dbReference>
<gene>
    <name evidence="9" type="ORF">NFC73_19605</name>
</gene>
<dbReference type="SMART" id="SM00388">
    <property type="entry name" value="HisKA"/>
    <property type="match status" value="1"/>
</dbReference>
<dbReference type="Gene3D" id="1.10.287.130">
    <property type="match status" value="1"/>
</dbReference>
<reference evidence="9 10" key="1">
    <citation type="submission" date="2022-06" db="EMBL/GenBank/DDBJ databases">
        <title>Pseudarthrobacter sp. strain RMG13 Genome sequencing and assembly.</title>
        <authorList>
            <person name="Kim I."/>
        </authorList>
    </citation>
    <scope>NUCLEOTIDE SEQUENCE [LARGE SCALE GENOMIC DNA]</scope>
    <source>
        <strain evidence="9 10">RMG13</strain>
    </source>
</reference>
<dbReference type="InterPro" id="IPR003594">
    <property type="entry name" value="HATPase_dom"/>
</dbReference>
<dbReference type="EC" id="2.7.13.3" evidence="3"/>
<dbReference type="PANTHER" id="PTHR43047">
    <property type="entry name" value="TWO-COMPONENT HISTIDINE PROTEIN KINASE"/>
    <property type="match status" value="1"/>
</dbReference>
<dbReference type="Pfam" id="PF02518">
    <property type="entry name" value="HATPase_c"/>
    <property type="match status" value="1"/>
</dbReference>
<comment type="subcellular location">
    <subcellularLocation>
        <location evidence="2">Cell membrane</location>
    </subcellularLocation>
</comment>
<organism evidence="9 10">
    <name type="scientific">Pseudarthrobacter humi</name>
    <dbReference type="NCBI Taxonomy" id="2952523"/>
    <lineage>
        <taxon>Bacteria</taxon>
        <taxon>Bacillati</taxon>
        <taxon>Actinomycetota</taxon>
        <taxon>Actinomycetes</taxon>
        <taxon>Micrococcales</taxon>
        <taxon>Micrococcaceae</taxon>
        <taxon>Pseudarthrobacter</taxon>
    </lineage>
</organism>
<dbReference type="EMBL" id="JANCLV010000022">
    <property type="protein sequence ID" value="MCP9001916.1"/>
    <property type="molecule type" value="Genomic_DNA"/>
</dbReference>
<keyword evidence="10" id="KW-1185">Reference proteome</keyword>
<dbReference type="Pfam" id="PF00512">
    <property type="entry name" value="HisKA"/>
    <property type="match status" value="1"/>
</dbReference>
<dbReference type="InterPro" id="IPR004358">
    <property type="entry name" value="Sig_transdc_His_kin-like_C"/>
</dbReference>
<comment type="caution">
    <text evidence="9">The sequence shown here is derived from an EMBL/GenBank/DDBJ whole genome shotgun (WGS) entry which is preliminary data.</text>
</comment>
<accession>A0ABT1LXM6</accession>
<evidence type="ECO:0000256" key="2">
    <source>
        <dbReference type="ARBA" id="ARBA00004236"/>
    </source>
</evidence>
<keyword evidence="4" id="KW-0597">Phosphoprotein</keyword>
<dbReference type="SUPFAM" id="SSF55874">
    <property type="entry name" value="ATPase domain of HSP90 chaperone/DNA topoisomerase II/histidine kinase"/>
    <property type="match status" value="1"/>
</dbReference>
<dbReference type="Gene3D" id="3.30.565.10">
    <property type="entry name" value="Histidine kinase-like ATPase, C-terminal domain"/>
    <property type="match status" value="1"/>
</dbReference>
<dbReference type="PRINTS" id="PR00344">
    <property type="entry name" value="BCTRLSENSOR"/>
</dbReference>
<dbReference type="RefSeq" id="WP_254752995.1">
    <property type="nucleotide sequence ID" value="NZ_JANCLV010000022.1"/>
</dbReference>
<evidence type="ECO:0000313" key="9">
    <source>
        <dbReference type="EMBL" id="MCP9001916.1"/>
    </source>
</evidence>
<dbReference type="PANTHER" id="PTHR43047:SF72">
    <property type="entry name" value="OSMOSENSING HISTIDINE PROTEIN KINASE SLN1"/>
    <property type="match status" value="1"/>
</dbReference>
<evidence type="ECO:0000256" key="1">
    <source>
        <dbReference type="ARBA" id="ARBA00000085"/>
    </source>
</evidence>
<dbReference type="InterPro" id="IPR036097">
    <property type="entry name" value="HisK_dim/P_sf"/>
</dbReference>
<keyword evidence="5" id="KW-0808">Transferase</keyword>
<evidence type="ECO:0000256" key="4">
    <source>
        <dbReference type="ARBA" id="ARBA00022553"/>
    </source>
</evidence>
<evidence type="ECO:0000256" key="7">
    <source>
        <dbReference type="ARBA" id="ARBA00023012"/>
    </source>
</evidence>
<dbReference type="Gene3D" id="3.30.450.20">
    <property type="entry name" value="PAS domain"/>
    <property type="match status" value="1"/>
</dbReference>
<evidence type="ECO:0000313" key="10">
    <source>
        <dbReference type="Proteomes" id="UP001524318"/>
    </source>
</evidence>
<dbReference type="InterPro" id="IPR003661">
    <property type="entry name" value="HisK_dim/P_dom"/>
</dbReference>
<dbReference type="InterPro" id="IPR036890">
    <property type="entry name" value="HATPase_C_sf"/>
</dbReference>
<dbReference type="CDD" id="cd00075">
    <property type="entry name" value="HATPase"/>
    <property type="match status" value="1"/>
</dbReference>
<dbReference type="GO" id="GO:0016301">
    <property type="term" value="F:kinase activity"/>
    <property type="evidence" value="ECO:0007669"/>
    <property type="project" value="UniProtKB-KW"/>
</dbReference>